<protein>
    <submittedName>
        <fullName evidence="1">Uncharacterized protein</fullName>
    </submittedName>
</protein>
<reference evidence="1 2" key="1">
    <citation type="submission" date="2021-06" db="EMBL/GenBank/DDBJ databases">
        <title>Caerostris darwini draft genome.</title>
        <authorList>
            <person name="Kono N."/>
            <person name="Arakawa K."/>
        </authorList>
    </citation>
    <scope>NUCLEOTIDE SEQUENCE [LARGE SCALE GENOMIC DNA]</scope>
</reference>
<proteinExistence type="predicted"/>
<keyword evidence="2" id="KW-1185">Reference proteome</keyword>
<dbReference type="EMBL" id="BPLQ01006342">
    <property type="protein sequence ID" value="GIY21778.1"/>
    <property type="molecule type" value="Genomic_DNA"/>
</dbReference>
<name>A0AAV4RIP2_9ARAC</name>
<gene>
    <name evidence="1" type="ORF">CDAR_291521</name>
</gene>
<evidence type="ECO:0000313" key="2">
    <source>
        <dbReference type="Proteomes" id="UP001054837"/>
    </source>
</evidence>
<comment type="caution">
    <text evidence="1">The sequence shown here is derived from an EMBL/GenBank/DDBJ whole genome shotgun (WGS) entry which is preliminary data.</text>
</comment>
<dbReference type="AlphaFoldDB" id="A0AAV4RIP2"/>
<sequence length="130" mass="14990">MTSSHHLQEELRWQVVGRTEDVMKRLVSRYIHQTKKQLRQDGVNEDDLLEIKQDISSLRTSFTSDGHHRIPFKHVQVDKVPERNPYPQRNASTSECVTFGGVLVRLWMPSSLPLHACHLFAGKIANHPLT</sequence>
<organism evidence="1 2">
    <name type="scientific">Caerostris darwini</name>
    <dbReference type="NCBI Taxonomy" id="1538125"/>
    <lineage>
        <taxon>Eukaryota</taxon>
        <taxon>Metazoa</taxon>
        <taxon>Ecdysozoa</taxon>
        <taxon>Arthropoda</taxon>
        <taxon>Chelicerata</taxon>
        <taxon>Arachnida</taxon>
        <taxon>Araneae</taxon>
        <taxon>Araneomorphae</taxon>
        <taxon>Entelegynae</taxon>
        <taxon>Araneoidea</taxon>
        <taxon>Araneidae</taxon>
        <taxon>Caerostris</taxon>
    </lineage>
</organism>
<accession>A0AAV4RIP2</accession>
<dbReference type="Proteomes" id="UP001054837">
    <property type="component" value="Unassembled WGS sequence"/>
</dbReference>
<evidence type="ECO:0000313" key="1">
    <source>
        <dbReference type="EMBL" id="GIY21778.1"/>
    </source>
</evidence>